<evidence type="ECO:0000313" key="2">
    <source>
        <dbReference type="EMBL" id="CAK0844426.1"/>
    </source>
</evidence>
<feature type="region of interest" description="Disordered" evidence="1">
    <location>
        <begin position="179"/>
        <end position="202"/>
    </location>
</feature>
<evidence type="ECO:0000256" key="1">
    <source>
        <dbReference type="SAM" id="MobiDB-lite"/>
    </source>
</evidence>
<protein>
    <recommendedName>
        <fullName evidence="4">(2Fe-2S) ferredoxin domain-containing protein</fullName>
    </recommendedName>
</protein>
<name>A0ABN9TFB9_9DINO</name>
<feature type="non-terminal residue" evidence="2">
    <location>
        <position position="1"/>
    </location>
</feature>
<evidence type="ECO:0000313" key="3">
    <source>
        <dbReference type="Proteomes" id="UP001189429"/>
    </source>
</evidence>
<comment type="caution">
    <text evidence="2">The sequence shown here is derived from an EMBL/GenBank/DDBJ whole genome shotgun (WGS) entry which is preliminary data.</text>
</comment>
<evidence type="ECO:0008006" key="4">
    <source>
        <dbReference type="Google" id="ProtNLM"/>
    </source>
</evidence>
<gene>
    <name evidence="2" type="ORF">PCOR1329_LOCUS38513</name>
</gene>
<feature type="compositionally biased region" description="Low complexity" evidence="1">
    <location>
        <begin position="38"/>
        <end position="56"/>
    </location>
</feature>
<keyword evidence="3" id="KW-1185">Reference proteome</keyword>
<proteinExistence type="predicted"/>
<reference evidence="2" key="1">
    <citation type="submission" date="2023-10" db="EMBL/GenBank/DDBJ databases">
        <authorList>
            <person name="Chen Y."/>
            <person name="Shah S."/>
            <person name="Dougan E. K."/>
            <person name="Thang M."/>
            <person name="Chan C."/>
        </authorList>
    </citation>
    <scope>NUCLEOTIDE SEQUENCE [LARGE SCALE GENOMIC DNA]</scope>
</reference>
<accession>A0ABN9TFB9</accession>
<organism evidence="2 3">
    <name type="scientific">Prorocentrum cordatum</name>
    <dbReference type="NCBI Taxonomy" id="2364126"/>
    <lineage>
        <taxon>Eukaryota</taxon>
        <taxon>Sar</taxon>
        <taxon>Alveolata</taxon>
        <taxon>Dinophyceae</taxon>
        <taxon>Prorocentrales</taxon>
        <taxon>Prorocentraceae</taxon>
        <taxon>Prorocentrum</taxon>
    </lineage>
</organism>
<feature type="compositionally biased region" description="Acidic residues" evidence="1">
    <location>
        <begin position="190"/>
        <end position="202"/>
    </location>
</feature>
<dbReference type="Proteomes" id="UP001189429">
    <property type="component" value="Unassembled WGS sequence"/>
</dbReference>
<dbReference type="EMBL" id="CAUYUJ010014663">
    <property type="protein sequence ID" value="CAK0844426.1"/>
    <property type="molecule type" value="Genomic_DNA"/>
</dbReference>
<feature type="region of interest" description="Disordered" evidence="1">
    <location>
        <begin position="1"/>
        <end position="84"/>
    </location>
</feature>
<sequence>PARLESPHRRPLSAAGARSPAVAPRHGAPRQGRGGAQGRAAGARRACGAAGLAAGAGRRDGRPGILRGGAGSRAGDPPPKPPKPAFTLRVCGKCIERKAGGGYNPGVVLREMQAGAQSAGWPAPEVELGKCTGNCEFGPTVRLVKGEYSIPVVVDDMDEQEKDHAHQVTSDMDAQRAFGLASRHIMSAKDDEDEEEPEPALN</sequence>